<sequence>MILTHLQIGTLVQSQRGSPHLEVTTNTPKLSKTIAHPKCKTCIFFYRLHTDSAEIIAHCRAKKILSSKTDKRIHFALHCLFLIHPWSHHWNRQPLPSVFTRQEKRRDLFRYFQEVKLHSKVLK</sequence>
<name>A0ABV0X6B7_9TELE</name>
<gene>
    <name evidence="1" type="ORF">XENORESO_014313</name>
</gene>
<accession>A0ABV0X6B7</accession>
<comment type="caution">
    <text evidence="1">The sequence shown here is derived from an EMBL/GenBank/DDBJ whole genome shotgun (WGS) entry which is preliminary data.</text>
</comment>
<organism evidence="1 2">
    <name type="scientific">Xenotaenia resolanae</name>
    <dbReference type="NCBI Taxonomy" id="208358"/>
    <lineage>
        <taxon>Eukaryota</taxon>
        <taxon>Metazoa</taxon>
        <taxon>Chordata</taxon>
        <taxon>Craniata</taxon>
        <taxon>Vertebrata</taxon>
        <taxon>Euteleostomi</taxon>
        <taxon>Actinopterygii</taxon>
        <taxon>Neopterygii</taxon>
        <taxon>Teleostei</taxon>
        <taxon>Neoteleostei</taxon>
        <taxon>Acanthomorphata</taxon>
        <taxon>Ovalentaria</taxon>
        <taxon>Atherinomorphae</taxon>
        <taxon>Cyprinodontiformes</taxon>
        <taxon>Goodeidae</taxon>
        <taxon>Xenotaenia</taxon>
    </lineage>
</organism>
<dbReference type="Proteomes" id="UP001444071">
    <property type="component" value="Unassembled WGS sequence"/>
</dbReference>
<reference evidence="1 2" key="1">
    <citation type="submission" date="2021-06" db="EMBL/GenBank/DDBJ databases">
        <authorList>
            <person name="Palmer J.M."/>
        </authorList>
    </citation>
    <scope>NUCLEOTIDE SEQUENCE [LARGE SCALE GENOMIC DNA]</scope>
    <source>
        <strain evidence="1 2">XR_2019</strain>
        <tissue evidence="1">Muscle</tissue>
    </source>
</reference>
<evidence type="ECO:0000313" key="1">
    <source>
        <dbReference type="EMBL" id="MEQ2276127.1"/>
    </source>
</evidence>
<dbReference type="EMBL" id="JAHRIM010084589">
    <property type="protein sequence ID" value="MEQ2276127.1"/>
    <property type="molecule type" value="Genomic_DNA"/>
</dbReference>
<evidence type="ECO:0000313" key="2">
    <source>
        <dbReference type="Proteomes" id="UP001444071"/>
    </source>
</evidence>
<proteinExistence type="predicted"/>
<keyword evidence="2" id="KW-1185">Reference proteome</keyword>
<protein>
    <submittedName>
        <fullName evidence="1">Uncharacterized protein</fullName>
    </submittedName>
</protein>